<evidence type="ECO:0000313" key="3">
    <source>
        <dbReference type="Proteomes" id="UP000708208"/>
    </source>
</evidence>
<evidence type="ECO:0000313" key="2">
    <source>
        <dbReference type="EMBL" id="CAG7827040.1"/>
    </source>
</evidence>
<feature type="chain" id="PRO_5035191218" description="Endothelin-converting enzyme 1" evidence="1">
    <location>
        <begin position="23"/>
        <end position="68"/>
    </location>
</feature>
<dbReference type="EMBL" id="CAJVCH010542021">
    <property type="protein sequence ID" value="CAG7827040.1"/>
    <property type="molecule type" value="Genomic_DNA"/>
</dbReference>
<keyword evidence="1" id="KW-0732">Signal</keyword>
<gene>
    <name evidence="2" type="ORF">AFUS01_LOCUS37051</name>
</gene>
<accession>A0A8J2PYW3</accession>
<reference evidence="2" key="1">
    <citation type="submission" date="2021-06" db="EMBL/GenBank/DDBJ databases">
        <authorList>
            <person name="Hodson N. C."/>
            <person name="Mongue J. A."/>
            <person name="Jaron S. K."/>
        </authorList>
    </citation>
    <scope>NUCLEOTIDE SEQUENCE</scope>
</reference>
<comment type="caution">
    <text evidence="2">The sequence shown here is derived from an EMBL/GenBank/DDBJ whole genome shotgun (WGS) entry which is preliminary data.</text>
</comment>
<evidence type="ECO:0008006" key="4">
    <source>
        <dbReference type="Google" id="ProtNLM"/>
    </source>
</evidence>
<keyword evidence="3" id="KW-1185">Reference proteome</keyword>
<protein>
    <recommendedName>
        <fullName evidence="4">Endothelin-converting enzyme 1</fullName>
    </recommendedName>
</protein>
<dbReference type="PROSITE" id="PS51885">
    <property type="entry name" value="NEPRILYSIN"/>
    <property type="match status" value="1"/>
</dbReference>
<dbReference type="InterPro" id="IPR000718">
    <property type="entry name" value="Peptidase_M13"/>
</dbReference>
<name>A0A8J2PYW3_9HEXA</name>
<feature type="signal peptide" evidence="1">
    <location>
        <begin position="1"/>
        <end position="22"/>
    </location>
</feature>
<dbReference type="GO" id="GO:0006508">
    <property type="term" value="P:proteolysis"/>
    <property type="evidence" value="ECO:0007669"/>
    <property type="project" value="InterPro"/>
</dbReference>
<dbReference type="OrthoDB" id="6475849at2759"/>
<dbReference type="Proteomes" id="UP000708208">
    <property type="component" value="Unassembled WGS sequence"/>
</dbReference>
<organism evidence="2 3">
    <name type="scientific">Allacma fusca</name>
    <dbReference type="NCBI Taxonomy" id="39272"/>
    <lineage>
        <taxon>Eukaryota</taxon>
        <taxon>Metazoa</taxon>
        <taxon>Ecdysozoa</taxon>
        <taxon>Arthropoda</taxon>
        <taxon>Hexapoda</taxon>
        <taxon>Collembola</taxon>
        <taxon>Symphypleona</taxon>
        <taxon>Sminthuridae</taxon>
        <taxon>Allacma</taxon>
    </lineage>
</organism>
<dbReference type="AlphaFoldDB" id="A0A8J2PYW3"/>
<dbReference type="GO" id="GO:0004222">
    <property type="term" value="F:metalloendopeptidase activity"/>
    <property type="evidence" value="ECO:0007669"/>
    <property type="project" value="InterPro"/>
</dbReference>
<sequence>MTVWKIPIAVFLALAFVNKVEGSDNFTEENSCSSSACVQIGEEILASMDSTGSPCENFYNYACGNWSS</sequence>
<proteinExistence type="predicted"/>
<evidence type="ECO:0000256" key="1">
    <source>
        <dbReference type="SAM" id="SignalP"/>
    </source>
</evidence>
<feature type="non-terminal residue" evidence="2">
    <location>
        <position position="68"/>
    </location>
</feature>